<dbReference type="PANTHER" id="PTHR30160">
    <property type="entry name" value="TETRAACYLDISACCHARIDE 4'-KINASE-RELATED"/>
    <property type="match status" value="1"/>
</dbReference>
<proteinExistence type="predicted"/>
<gene>
    <name evidence="3" type="ORF">IHV25_04965</name>
</gene>
<accession>A0A8J6YM75</accession>
<dbReference type="Proteomes" id="UP000631034">
    <property type="component" value="Unassembled WGS sequence"/>
</dbReference>
<evidence type="ECO:0000313" key="3">
    <source>
        <dbReference type="EMBL" id="MBE1236995.1"/>
    </source>
</evidence>
<dbReference type="Gene3D" id="3.40.50.2000">
    <property type="entry name" value="Glycogen Phosphorylase B"/>
    <property type="match status" value="1"/>
</dbReference>
<comment type="caution">
    <text evidence="3">The sequence shown here is derived from an EMBL/GenBank/DDBJ whole genome shotgun (WGS) entry which is preliminary data.</text>
</comment>
<evidence type="ECO:0000313" key="4">
    <source>
        <dbReference type="Proteomes" id="UP000631034"/>
    </source>
</evidence>
<protein>
    <submittedName>
        <fullName evidence="3">Glycosyltransferase family 9 protein</fullName>
    </submittedName>
</protein>
<dbReference type="GO" id="GO:0008713">
    <property type="term" value="F:ADP-heptose-lipopolysaccharide heptosyltransferase activity"/>
    <property type="evidence" value="ECO:0007669"/>
    <property type="project" value="TreeGrafter"/>
</dbReference>
<keyword evidence="4" id="KW-1185">Reference proteome</keyword>
<dbReference type="InterPro" id="IPR051199">
    <property type="entry name" value="LPS_LOS_Heptosyltrfase"/>
</dbReference>
<reference evidence="3" key="1">
    <citation type="submission" date="2020-10" db="EMBL/GenBank/DDBJ databases">
        <title>Genome sequence of the unusual species of purple photosynthetic bacteria, Phaeovibrio sulfidiphilus DSM 23193, type strain.</title>
        <authorList>
            <person name="Kyndt J.A."/>
            <person name="Meyer T.E."/>
        </authorList>
    </citation>
    <scope>NUCLEOTIDE SEQUENCE</scope>
    <source>
        <strain evidence="3">DSM 23193</strain>
    </source>
</reference>
<dbReference type="InterPro" id="IPR002201">
    <property type="entry name" value="Glyco_trans_9"/>
</dbReference>
<dbReference type="EMBL" id="JACZHT010000003">
    <property type="protein sequence ID" value="MBE1236995.1"/>
    <property type="molecule type" value="Genomic_DNA"/>
</dbReference>
<dbReference type="SUPFAM" id="SSF53756">
    <property type="entry name" value="UDP-Glycosyltransferase/glycogen phosphorylase"/>
    <property type="match status" value="1"/>
</dbReference>
<keyword evidence="2" id="KW-0808">Transferase</keyword>
<name>A0A8J6YM75_9PROT</name>
<keyword evidence="1" id="KW-0328">Glycosyltransferase</keyword>
<dbReference type="GO" id="GO:0005829">
    <property type="term" value="C:cytosol"/>
    <property type="evidence" value="ECO:0007669"/>
    <property type="project" value="TreeGrafter"/>
</dbReference>
<evidence type="ECO:0000256" key="1">
    <source>
        <dbReference type="ARBA" id="ARBA00022676"/>
    </source>
</evidence>
<dbReference type="GO" id="GO:0009244">
    <property type="term" value="P:lipopolysaccharide core region biosynthetic process"/>
    <property type="evidence" value="ECO:0007669"/>
    <property type="project" value="TreeGrafter"/>
</dbReference>
<evidence type="ECO:0000256" key="2">
    <source>
        <dbReference type="ARBA" id="ARBA00022679"/>
    </source>
</evidence>
<organism evidence="3 4">
    <name type="scientific">Phaeovibrio sulfidiphilus</name>
    <dbReference type="NCBI Taxonomy" id="1220600"/>
    <lineage>
        <taxon>Bacteria</taxon>
        <taxon>Pseudomonadati</taxon>
        <taxon>Pseudomonadota</taxon>
        <taxon>Alphaproteobacteria</taxon>
        <taxon>Rhodospirillales</taxon>
        <taxon>Rhodospirillaceae</taxon>
        <taxon>Phaeovibrio</taxon>
    </lineage>
</organism>
<dbReference type="Pfam" id="PF01075">
    <property type="entry name" value="Glyco_transf_9"/>
    <property type="match status" value="1"/>
</dbReference>
<dbReference type="RefSeq" id="WP_192534007.1">
    <property type="nucleotide sequence ID" value="NZ_JACZHT010000003.1"/>
</dbReference>
<dbReference type="AlphaFoldDB" id="A0A8J6YM75"/>
<sequence length="342" mass="37234">MSPSARSGSPREFVVFSGGEIIGDGMFKLPFVRALRAAMPENSRLVWMTTGDTVYRTLLKDLTEGLVDEYLRLPPLRVGYRDLLGPPVLDRQFDTLMDTQHKIRRTLWLRNRLSSRTFVSGSLRGFLSSPLSKARPAGPPTAHLLDRLFRIGEAAVGAPLKPVPLVLPDTRWDETARSLLDPERPCVGLVPGSGDPKKRWPLERFVALARGLVRIGMQPVFVLGPQEAGIAATLREQVPEALFPLEQVPGADPCLTIALARRLHATVANDSGGSHLVAAAGRPMVCLFRSANVRDKYAPRLEVVRALAPQDFGKTDMGGLTVRHVEEALFAVLGAAAPPPPA</sequence>
<dbReference type="PANTHER" id="PTHR30160:SF7">
    <property type="entry name" value="ADP-HEPTOSE--LPS HEPTOSYLTRANSFERASE 2"/>
    <property type="match status" value="1"/>
</dbReference>